<sequence length="171" mass="19244">MMYPGLIRKSNLISVNKEPATEQKQEQESVIEAEAEAEEETNAEAGKESQTTDEQLQDSAQQLKTDESDEPQPNNDTMDEIIHRHLAQIECVTTKFHNSDINICSAFAETVLFIGVLILKRATNISKPQRIADGIKLLLILGFLILYPIYAAVVILVLVFTYYYLRFHAGS</sequence>
<organism evidence="3 4">
    <name type="scientific">Starmerella bacillaris</name>
    <name type="common">Yeast</name>
    <name type="synonym">Candida zemplinina</name>
    <dbReference type="NCBI Taxonomy" id="1247836"/>
    <lineage>
        <taxon>Eukaryota</taxon>
        <taxon>Fungi</taxon>
        <taxon>Dikarya</taxon>
        <taxon>Ascomycota</taxon>
        <taxon>Saccharomycotina</taxon>
        <taxon>Dipodascomycetes</taxon>
        <taxon>Dipodascales</taxon>
        <taxon>Trichomonascaceae</taxon>
        <taxon>Starmerella</taxon>
    </lineage>
</organism>
<dbReference type="AlphaFoldDB" id="A0AAV5RP80"/>
<dbReference type="EMBL" id="BTGC01000008">
    <property type="protein sequence ID" value="GMM53326.1"/>
    <property type="molecule type" value="Genomic_DNA"/>
</dbReference>
<evidence type="ECO:0000256" key="1">
    <source>
        <dbReference type="SAM" id="MobiDB-lite"/>
    </source>
</evidence>
<evidence type="ECO:0000256" key="2">
    <source>
        <dbReference type="SAM" id="Phobius"/>
    </source>
</evidence>
<feature type="transmembrane region" description="Helical" evidence="2">
    <location>
        <begin position="137"/>
        <end position="165"/>
    </location>
</feature>
<proteinExistence type="predicted"/>
<keyword evidence="4" id="KW-1185">Reference proteome</keyword>
<keyword evidence="2" id="KW-0812">Transmembrane</keyword>
<dbReference type="Proteomes" id="UP001362899">
    <property type="component" value="Unassembled WGS sequence"/>
</dbReference>
<feature type="compositionally biased region" description="Acidic residues" evidence="1">
    <location>
        <begin position="29"/>
        <end position="42"/>
    </location>
</feature>
<protein>
    <submittedName>
        <fullName evidence="3">Uncharacterized protein</fullName>
    </submittedName>
</protein>
<name>A0AAV5RP80_STABA</name>
<keyword evidence="2" id="KW-1133">Transmembrane helix</keyword>
<gene>
    <name evidence="3" type="ORF">DASB73_042890</name>
</gene>
<feature type="compositionally biased region" description="Polar residues" evidence="1">
    <location>
        <begin position="52"/>
        <end position="63"/>
    </location>
</feature>
<accession>A0AAV5RP80</accession>
<reference evidence="3 4" key="1">
    <citation type="journal article" date="2023" name="Elife">
        <title>Identification of key yeast species and microbe-microbe interactions impacting larval growth of Drosophila in the wild.</title>
        <authorList>
            <person name="Mure A."/>
            <person name="Sugiura Y."/>
            <person name="Maeda R."/>
            <person name="Honda K."/>
            <person name="Sakurai N."/>
            <person name="Takahashi Y."/>
            <person name="Watada M."/>
            <person name="Katoh T."/>
            <person name="Gotoh A."/>
            <person name="Gotoh Y."/>
            <person name="Taniguchi I."/>
            <person name="Nakamura K."/>
            <person name="Hayashi T."/>
            <person name="Katayama T."/>
            <person name="Uemura T."/>
            <person name="Hattori Y."/>
        </authorList>
    </citation>
    <scope>NUCLEOTIDE SEQUENCE [LARGE SCALE GENOMIC DNA]</scope>
    <source>
        <strain evidence="3 4">SB-73</strain>
    </source>
</reference>
<keyword evidence="2" id="KW-0472">Membrane</keyword>
<evidence type="ECO:0000313" key="4">
    <source>
        <dbReference type="Proteomes" id="UP001362899"/>
    </source>
</evidence>
<comment type="caution">
    <text evidence="3">The sequence shown here is derived from an EMBL/GenBank/DDBJ whole genome shotgun (WGS) entry which is preliminary data.</text>
</comment>
<evidence type="ECO:0000313" key="3">
    <source>
        <dbReference type="EMBL" id="GMM53326.1"/>
    </source>
</evidence>
<feature type="region of interest" description="Disordered" evidence="1">
    <location>
        <begin position="1"/>
        <end position="77"/>
    </location>
</feature>